<evidence type="ECO:0000313" key="2">
    <source>
        <dbReference type="EMBL" id="SMH46544.1"/>
    </source>
</evidence>
<dbReference type="Proteomes" id="UP000193083">
    <property type="component" value="Unassembled WGS sequence"/>
</dbReference>
<dbReference type="InterPro" id="IPR009875">
    <property type="entry name" value="PilZ_domain"/>
</dbReference>
<gene>
    <name evidence="2" type="ORF">SAMN02982922_3371</name>
</gene>
<accession>A0A1X7P6U7</accession>
<dbReference type="SUPFAM" id="SSF141371">
    <property type="entry name" value="PilZ domain-like"/>
    <property type="match status" value="1"/>
</dbReference>
<organism evidence="2 3">
    <name type="scientific">Mesorhizobium australicum</name>
    <dbReference type="NCBI Taxonomy" id="536018"/>
    <lineage>
        <taxon>Bacteria</taxon>
        <taxon>Pseudomonadati</taxon>
        <taxon>Pseudomonadota</taxon>
        <taxon>Alphaproteobacteria</taxon>
        <taxon>Hyphomicrobiales</taxon>
        <taxon>Phyllobacteriaceae</taxon>
        <taxon>Mesorhizobium</taxon>
    </lineage>
</organism>
<evidence type="ECO:0000313" key="3">
    <source>
        <dbReference type="Proteomes" id="UP000193083"/>
    </source>
</evidence>
<sequence>MTHALPDVSHDTQERRLAQRRRAYKGIVINFNGGTSTFEGVARNLSETGARLSFCETFAIPPEFLVRFSGDMAWRPAVVRWRSMSDIGVAFHRP</sequence>
<name>A0A1X7P6U7_9HYPH</name>
<dbReference type="GO" id="GO:0035438">
    <property type="term" value="F:cyclic-di-GMP binding"/>
    <property type="evidence" value="ECO:0007669"/>
    <property type="project" value="InterPro"/>
</dbReference>
<proteinExistence type="predicted"/>
<dbReference type="Pfam" id="PF07238">
    <property type="entry name" value="PilZ"/>
    <property type="match status" value="1"/>
</dbReference>
<reference evidence="2 3" key="1">
    <citation type="submission" date="2017-04" db="EMBL/GenBank/DDBJ databases">
        <authorList>
            <person name="Afonso C.L."/>
            <person name="Miller P.J."/>
            <person name="Scott M.A."/>
            <person name="Spackman E."/>
            <person name="Goraichik I."/>
            <person name="Dimitrov K.M."/>
            <person name="Suarez D.L."/>
            <person name="Swayne D.E."/>
        </authorList>
    </citation>
    <scope>NUCLEOTIDE SEQUENCE [LARGE SCALE GENOMIC DNA]</scope>
    <source>
        <strain evidence="2 3">B5P</strain>
    </source>
</reference>
<dbReference type="EMBL" id="FXBL01000004">
    <property type="protein sequence ID" value="SMH46544.1"/>
    <property type="molecule type" value="Genomic_DNA"/>
</dbReference>
<dbReference type="AlphaFoldDB" id="A0A1X7P6U7"/>
<protein>
    <submittedName>
        <fullName evidence="2">PilZ domain-containing protein</fullName>
    </submittedName>
</protein>
<keyword evidence="3" id="KW-1185">Reference proteome</keyword>
<dbReference type="RefSeq" id="WP_176247541.1">
    <property type="nucleotide sequence ID" value="NZ_FXBL01000004.1"/>
</dbReference>
<feature type="domain" description="PilZ" evidence="1">
    <location>
        <begin position="14"/>
        <end position="93"/>
    </location>
</feature>
<evidence type="ECO:0000259" key="1">
    <source>
        <dbReference type="Pfam" id="PF07238"/>
    </source>
</evidence>